<organism evidence="1 2">
    <name type="scientific">Pluteus cervinus</name>
    <dbReference type="NCBI Taxonomy" id="181527"/>
    <lineage>
        <taxon>Eukaryota</taxon>
        <taxon>Fungi</taxon>
        <taxon>Dikarya</taxon>
        <taxon>Basidiomycota</taxon>
        <taxon>Agaricomycotina</taxon>
        <taxon>Agaricomycetes</taxon>
        <taxon>Agaricomycetidae</taxon>
        <taxon>Agaricales</taxon>
        <taxon>Pluteineae</taxon>
        <taxon>Pluteaceae</taxon>
        <taxon>Pluteus</taxon>
    </lineage>
</organism>
<proteinExistence type="predicted"/>
<dbReference type="EMBL" id="ML208309">
    <property type="protein sequence ID" value="TFK70685.1"/>
    <property type="molecule type" value="Genomic_DNA"/>
</dbReference>
<protein>
    <submittedName>
        <fullName evidence="1">Di-copper centre-containing protein</fullName>
    </submittedName>
</protein>
<keyword evidence="2" id="KW-1185">Reference proteome</keyword>
<accession>A0ACD3AYU9</accession>
<evidence type="ECO:0000313" key="2">
    <source>
        <dbReference type="Proteomes" id="UP000308600"/>
    </source>
</evidence>
<gene>
    <name evidence="1" type="ORF">BDN72DRAFT_525411</name>
</gene>
<evidence type="ECO:0000313" key="1">
    <source>
        <dbReference type="EMBL" id="TFK70685.1"/>
    </source>
</evidence>
<name>A0ACD3AYU9_9AGAR</name>
<sequence length="433" mass="48038">MRVPTLISSVFLAVTLVGALPATPTPTPAPAQVEARDLCTLLNSLLGLCTLLGITSSSSTHTSTTHTSTSTSTPPPTTTSTSTATPTPSTCTQPAQRAEWRTFTATQKATFLTAVKCLASKPHWSQLQQNNTGPDIPPMDTSGSLYDDFVWIHIDFNHHIHSTAWFFPWHRWYLNLYVRALNTQCGYSGNLPYWDWTQDAADFEHATIWDGDSSSGVGTWGDPNQDYQIVDGAWGLNQAQPFYINYPIHHAIRRQFTLQPYENFHYGYLISDPTLNANETFTQARVDEAVTSHDGDFQGFQTDFQNYQGPHAGVHLITGGDLTGLCPTAAQNCVPGETWSPNDPMFFMHHAMVDRIWWQWQSRANNKLLFGGGSDQVLDSLSDYEEYPLGNGTPLNFSSIIPTDGLNYLDTKTNVAIGDVMDIQGGYLCYEYV</sequence>
<dbReference type="Proteomes" id="UP000308600">
    <property type="component" value="Unassembled WGS sequence"/>
</dbReference>
<reference evidence="1 2" key="1">
    <citation type="journal article" date="2019" name="Nat. Ecol. Evol.">
        <title>Megaphylogeny resolves global patterns of mushroom evolution.</title>
        <authorList>
            <person name="Varga T."/>
            <person name="Krizsan K."/>
            <person name="Foldi C."/>
            <person name="Dima B."/>
            <person name="Sanchez-Garcia M."/>
            <person name="Sanchez-Ramirez S."/>
            <person name="Szollosi G.J."/>
            <person name="Szarkandi J.G."/>
            <person name="Papp V."/>
            <person name="Albert L."/>
            <person name="Andreopoulos W."/>
            <person name="Angelini C."/>
            <person name="Antonin V."/>
            <person name="Barry K.W."/>
            <person name="Bougher N.L."/>
            <person name="Buchanan P."/>
            <person name="Buyck B."/>
            <person name="Bense V."/>
            <person name="Catcheside P."/>
            <person name="Chovatia M."/>
            <person name="Cooper J."/>
            <person name="Damon W."/>
            <person name="Desjardin D."/>
            <person name="Finy P."/>
            <person name="Geml J."/>
            <person name="Haridas S."/>
            <person name="Hughes K."/>
            <person name="Justo A."/>
            <person name="Karasinski D."/>
            <person name="Kautmanova I."/>
            <person name="Kiss B."/>
            <person name="Kocsube S."/>
            <person name="Kotiranta H."/>
            <person name="LaButti K.M."/>
            <person name="Lechner B.E."/>
            <person name="Liimatainen K."/>
            <person name="Lipzen A."/>
            <person name="Lukacs Z."/>
            <person name="Mihaltcheva S."/>
            <person name="Morgado L.N."/>
            <person name="Niskanen T."/>
            <person name="Noordeloos M.E."/>
            <person name="Ohm R.A."/>
            <person name="Ortiz-Santana B."/>
            <person name="Ovrebo C."/>
            <person name="Racz N."/>
            <person name="Riley R."/>
            <person name="Savchenko A."/>
            <person name="Shiryaev A."/>
            <person name="Soop K."/>
            <person name="Spirin V."/>
            <person name="Szebenyi C."/>
            <person name="Tomsovsky M."/>
            <person name="Tulloss R.E."/>
            <person name="Uehling J."/>
            <person name="Grigoriev I.V."/>
            <person name="Vagvolgyi C."/>
            <person name="Papp T."/>
            <person name="Martin F.M."/>
            <person name="Miettinen O."/>
            <person name="Hibbett D.S."/>
            <person name="Nagy L.G."/>
        </authorList>
    </citation>
    <scope>NUCLEOTIDE SEQUENCE [LARGE SCALE GENOMIC DNA]</scope>
    <source>
        <strain evidence="1 2">NL-1719</strain>
    </source>
</reference>